<accession>A0ABN7T4X3</accession>
<dbReference type="InterPro" id="IPR011323">
    <property type="entry name" value="Mss4/transl-control_tumour"/>
</dbReference>
<dbReference type="PANTHER" id="PTHR11991:SF0">
    <property type="entry name" value="TRANSLATIONALLY-CONTROLLED TUMOR PROTEIN"/>
    <property type="match status" value="1"/>
</dbReference>
<dbReference type="PRINTS" id="PR01653">
    <property type="entry name" value="TCTPROTEIN"/>
</dbReference>
<protein>
    <submittedName>
        <fullName evidence="1">Oidioi.mRNA.OKI2018_I69.chr2.g6730.t1.cds</fullName>
    </submittedName>
</protein>
<dbReference type="InterPro" id="IPR011057">
    <property type="entry name" value="Mss4-like_sf"/>
</dbReference>
<dbReference type="Gene3D" id="2.170.150.10">
    <property type="entry name" value="Metal Binding Protein, Guanine Nucleotide Exchange Factor, Chain A"/>
    <property type="match status" value="1"/>
</dbReference>
<gene>
    <name evidence="1" type="ORF">OKIOD_LOCUS15495</name>
</gene>
<dbReference type="Pfam" id="PF00838">
    <property type="entry name" value="TCTP"/>
    <property type="match status" value="1"/>
</dbReference>
<organism evidence="1 2">
    <name type="scientific">Oikopleura dioica</name>
    <name type="common">Tunicate</name>
    <dbReference type="NCBI Taxonomy" id="34765"/>
    <lineage>
        <taxon>Eukaryota</taxon>
        <taxon>Metazoa</taxon>
        <taxon>Chordata</taxon>
        <taxon>Tunicata</taxon>
        <taxon>Appendicularia</taxon>
        <taxon>Copelata</taxon>
        <taxon>Oikopleuridae</taxon>
        <taxon>Oikopleura</taxon>
    </lineage>
</organism>
<dbReference type="SUPFAM" id="SSF51316">
    <property type="entry name" value="Mss4-like"/>
    <property type="match status" value="1"/>
</dbReference>
<proteinExistence type="predicted"/>
<dbReference type="Proteomes" id="UP001158576">
    <property type="component" value="Chromosome 2"/>
</dbReference>
<dbReference type="EMBL" id="OU015567">
    <property type="protein sequence ID" value="CAG5112522.1"/>
    <property type="molecule type" value="Genomic_DNA"/>
</dbReference>
<reference evidence="1 2" key="1">
    <citation type="submission" date="2021-04" db="EMBL/GenBank/DDBJ databases">
        <authorList>
            <person name="Bliznina A."/>
        </authorList>
    </citation>
    <scope>NUCLEOTIDE SEQUENCE [LARGE SCALE GENOMIC DNA]</scope>
</reference>
<sequence length="201" mass="22274">MIIYKDIFSNDEMASDTYPHRIIDDVILEIDCKVITCKPGAIDEALLGANASAEGGDDGADDAETISAPDVVLANRLQATGFDKKSWTVYIKDFMKRTLKKLEENGDQAKIDAFKKGAQTAVKKILGSFKDWEMYTGENMDPEGSIAYLNYREDGDSLNSTLGHLLISPWALVLCNFHLPQLHHRFGGRPDASCDSTIRIK</sequence>
<evidence type="ECO:0000313" key="2">
    <source>
        <dbReference type="Proteomes" id="UP001158576"/>
    </source>
</evidence>
<dbReference type="PANTHER" id="PTHR11991">
    <property type="entry name" value="TRANSLATIONALLY CONTROLLED TUMOR PROTEIN-RELATED"/>
    <property type="match status" value="1"/>
</dbReference>
<evidence type="ECO:0000313" key="1">
    <source>
        <dbReference type="EMBL" id="CAG5112522.1"/>
    </source>
</evidence>
<keyword evidence="2" id="KW-1185">Reference proteome</keyword>
<dbReference type="InterPro" id="IPR018105">
    <property type="entry name" value="Translational_control_tumour_p"/>
</dbReference>
<name>A0ABN7T4X3_OIKDI</name>